<organism evidence="2 3">
    <name type="scientific">Trypanosoma theileri</name>
    <dbReference type="NCBI Taxonomy" id="67003"/>
    <lineage>
        <taxon>Eukaryota</taxon>
        <taxon>Discoba</taxon>
        <taxon>Euglenozoa</taxon>
        <taxon>Kinetoplastea</taxon>
        <taxon>Metakinetoplastina</taxon>
        <taxon>Trypanosomatida</taxon>
        <taxon>Trypanosomatidae</taxon>
        <taxon>Trypanosoma</taxon>
    </lineage>
</organism>
<dbReference type="AlphaFoldDB" id="A0A1X0NY78"/>
<dbReference type="EMBL" id="NBCO01000013">
    <property type="protein sequence ID" value="ORC89179.1"/>
    <property type="molecule type" value="Genomic_DNA"/>
</dbReference>
<dbReference type="VEuPathDB" id="TriTrypDB:TM35_000131830"/>
<sequence>MSPLAAVVVVVVMLTAAGAVGGGLPDAAEVGGNAWRSADAMHPIQSIPSYCSTMPRRGSETSHVGWLFNTEAHLFPNTAEWWGPLSETTFFLDNNDTILWGTGGVPLFFSGDDRVGCYILGESYNVGAAVDLHLQRLSVIDELLRGLDAASDANHKEDAEADVFPHRFYCANHAISDIERISRSIFR</sequence>
<reference evidence="2 3" key="1">
    <citation type="submission" date="2017-03" db="EMBL/GenBank/DDBJ databases">
        <title>An alternative strategy for trypanosome survival in the mammalian bloodstream revealed through genome and transcriptome analysis of the ubiquitous bovine parasite Trypanosoma (Megatrypanum) theileri.</title>
        <authorList>
            <person name="Kelly S."/>
            <person name="Ivens A."/>
            <person name="Mott A."/>
            <person name="O'Neill E."/>
            <person name="Emms D."/>
            <person name="Macleod O."/>
            <person name="Voorheis P."/>
            <person name="Matthews J."/>
            <person name="Matthews K."/>
            <person name="Carrington M."/>
        </authorList>
    </citation>
    <scope>NUCLEOTIDE SEQUENCE [LARGE SCALE GENOMIC DNA]</scope>
    <source>
        <strain evidence="2">Edinburgh</strain>
    </source>
</reference>
<name>A0A1X0NY78_9TRYP</name>
<dbReference type="Proteomes" id="UP000192257">
    <property type="component" value="Unassembled WGS sequence"/>
</dbReference>
<accession>A0A1X0NY78</accession>
<protein>
    <submittedName>
        <fullName evidence="2">Putative mannosyl-oligosaccharide 1,2-alpha-mannosidase IB</fullName>
    </submittedName>
</protein>
<evidence type="ECO:0000313" key="2">
    <source>
        <dbReference type="EMBL" id="ORC89179.1"/>
    </source>
</evidence>
<proteinExistence type="predicted"/>
<feature type="chain" id="PRO_5010863194" evidence="1">
    <location>
        <begin position="20"/>
        <end position="187"/>
    </location>
</feature>
<keyword evidence="3" id="KW-1185">Reference proteome</keyword>
<evidence type="ECO:0000313" key="3">
    <source>
        <dbReference type="Proteomes" id="UP000192257"/>
    </source>
</evidence>
<dbReference type="GeneID" id="39985179"/>
<evidence type="ECO:0000256" key="1">
    <source>
        <dbReference type="SAM" id="SignalP"/>
    </source>
</evidence>
<dbReference type="OrthoDB" id="8118055at2759"/>
<keyword evidence="1" id="KW-0732">Signal</keyword>
<dbReference type="RefSeq" id="XP_028883245.1">
    <property type="nucleotide sequence ID" value="XM_029025399.1"/>
</dbReference>
<gene>
    <name evidence="2" type="ORF">TM35_000131830</name>
</gene>
<feature type="signal peptide" evidence="1">
    <location>
        <begin position="1"/>
        <end position="19"/>
    </location>
</feature>
<comment type="caution">
    <text evidence="2">The sequence shown here is derived from an EMBL/GenBank/DDBJ whole genome shotgun (WGS) entry which is preliminary data.</text>
</comment>
<dbReference type="STRING" id="67003.A0A1X0NY78"/>